<dbReference type="PANTHER" id="PTHR10443">
    <property type="entry name" value="MICROSOMAL DIPEPTIDASE"/>
    <property type="match status" value="1"/>
</dbReference>
<dbReference type="PANTHER" id="PTHR10443:SF12">
    <property type="entry name" value="DIPEPTIDASE"/>
    <property type="match status" value="1"/>
</dbReference>
<reference evidence="1" key="1">
    <citation type="submission" date="2018-05" db="EMBL/GenBank/DDBJ databases">
        <authorList>
            <person name="Lanie J.A."/>
            <person name="Ng W.-L."/>
            <person name="Kazmierczak K.M."/>
            <person name="Andrzejewski T.M."/>
            <person name="Davidsen T.M."/>
            <person name="Wayne K.J."/>
            <person name="Tettelin H."/>
            <person name="Glass J.I."/>
            <person name="Rusch D."/>
            <person name="Podicherti R."/>
            <person name="Tsui H.-C.T."/>
            <person name="Winkler M.E."/>
        </authorList>
    </citation>
    <scope>NUCLEOTIDE SEQUENCE</scope>
</reference>
<dbReference type="InterPro" id="IPR008257">
    <property type="entry name" value="Pept_M19"/>
</dbReference>
<dbReference type="GO" id="GO:0006508">
    <property type="term" value="P:proteolysis"/>
    <property type="evidence" value="ECO:0007669"/>
    <property type="project" value="InterPro"/>
</dbReference>
<dbReference type="GO" id="GO:0070573">
    <property type="term" value="F:metallodipeptidase activity"/>
    <property type="evidence" value="ECO:0007669"/>
    <property type="project" value="InterPro"/>
</dbReference>
<name>A0A381Y3J7_9ZZZZ</name>
<dbReference type="PROSITE" id="PS51257">
    <property type="entry name" value="PROKAR_LIPOPROTEIN"/>
    <property type="match status" value="1"/>
</dbReference>
<proteinExistence type="predicted"/>
<dbReference type="InterPro" id="IPR032466">
    <property type="entry name" value="Metal_Hydrolase"/>
</dbReference>
<dbReference type="Gene3D" id="3.20.20.140">
    <property type="entry name" value="Metal-dependent hydrolases"/>
    <property type="match status" value="1"/>
</dbReference>
<gene>
    <name evidence="1" type="ORF">METZ01_LOCUS124369</name>
</gene>
<evidence type="ECO:0008006" key="2">
    <source>
        <dbReference type="Google" id="ProtNLM"/>
    </source>
</evidence>
<dbReference type="InterPro" id="IPR000180">
    <property type="entry name" value="Dipep_AS"/>
</dbReference>
<dbReference type="PROSITE" id="PS51365">
    <property type="entry name" value="RENAL_DIPEPTIDASE_2"/>
    <property type="match status" value="1"/>
</dbReference>
<dbReference type="SUPFAM" id="SSF51556">
    <property type="entry name" value="Metallo-dependent hydrolases"/>
    <property type="match status" value="1"/>
</dbReference>
<protein>
    <recommendedName>
        <fullName evidence="2">Membrane dipeptidase</fullName>
    </recommendedName>
</protein>
<dbReference type="Pfam" id="PF01244">
    <property type="entry name" value="Peptidase_M19"/>
    <property type="match status" value="1"/>
</dbReference>
<dbReference type="AlphaFoldDB" id="A0A381Y3J7"/>
<dbReference type="PROSITE" id="PS00869">
    <property type="entry name" value="RENAL_DIPEPTIDASE_1"/>
    <property type="match status" value="1"/>
</dbReference>
<evidence type="ECO:0000313" key="1">
    <source>
        <dbReference type="EMBL" id="SVA71515.1"/>
    </source>
</evidence>
<dbReference type="EMBL" id="UINC01017295">
    <property type="protein sequence ID" value="SVA71515.1"/>
    <property type="molecule type" value="Genomic_DNA"/>
</dbReference>
<sequence>MHLNHFRIVIISVFIIFSCQDDQRAFHFESYVADTHNDVLGRVLNGDDILIRSDKGHTDLPRLKEGGIDLEVFVIWVNPDEFVPVGSYDQANKMIDALEDICTRAPDKIAIPMTFDDLLVNDAQGKISAMVGLEGGHPLENSLDKLQHFYDRGMRYLGITWNNSTDWATSAKDETSGKSLPFKGLTEFGKNVIKKCDELGVIVDVSHCGEKTFYDILETTAHPIIASHSSVYNICPHFRNLNDAQLLAIKENGGVVFVNFYPAYIDSTFEKRANQVRKKHERSLDSLKVLYNEESDDYWYKSQDIINKDLSGVAPSLDQLIDHIDYIVNLIGPDHVGLGSDFDGVEVLPRGIEDCSKTPAITKRLFERGYTKENIRKILGENFKRVFRQVVG</sequence>
<accession>A0A381Y3J7</accession>
<organism evidence="1">
    <name type="scientific">marine metagenome</name>
    <dbReference type="NCBI Taxonomy" id="408172"/>
    <lineage>
        <taxon>unclassified sequences</taxon>
        <taxon>metagenomes</taxon>
        <taxon>ecological metagenomes</taxon>
    </lineage>
</organism>
<dbReference type="CDD" id="cd01301">
    <property type="entry name" value="rDP_like"/>
    <property type="match status" value="1"/>
</dbReference>